<comment type="caution">
    <text evidence="3">The sequence shown here is derived from an EMBL/GenBank/DDBJ whole genome shotgun (WGS) entry which is preliminary data.</text>
</comment>
<keyword evidence="4" id="KW-1185">Reference proteome</keyword>
<evidence type="ECO:0000313" key="4">
    <source>
        <dbReference type="Proteomes" id="UP000826195"/>
    </source>
</evidence>
<comment type="similarity">
    <text evidence="1">Belongs to the dynein light chain Tctex-type family.</text>
</comment>
<dbReference type="GO" id="GO:0005868">
    <property type="term" value="C:cytoplasmic dynein complex"/>
    <property type="evidence" value="ECO:0007669"/>
    <property type="project" value="TreeGrafter"/>
</dbReference>
<dbReference type="Proteomes" id="UP000826195">
    <property type="component" value="Unassembled WGS sequence"/>
</dbReference>
<feature type="compositionally biased region" description="Basic and acidic residues" evidence="2">
    <location>
        <begin position="12"/>
        <end position="30"/>
    </location>
</feature>
<accession>A0AAV7J7K3</accession>
<evidence type="ECO:0008006" key="5">
    <source>
        <dbReference type="Google" id="ProtNLM"/>
    </source>
</evidence>
<evidence type="ECO:0000313" key="3">
    <source>
        <dbReference type="EMBL" id="KAH0569045.1"/>
    </source>
</evidence>
<dbReference type="PANTHER" id="PTHR21255">
    <property type="entry name" value="T-COMPLEX-ASSOCIATED-TESTIS-EXPRESSED 1/ DYNEIN LIGHT CHAIN"/>
    <property type="match status" value="1"/>
</dbReference>
<sequence length="156" mass="17909">MSQTSNKSKMTVTRDSENSSDKLLKNKNDNELLNDDQQNPASYQISPQLADKFKPQLVKEIIYNVLHDQLSSKVYNVQDANKWGKEISDIIKNKVKELNFRQYKYIVNVVLGEQRGAGVKIGTRCLWDAEADDYAHGNFLNETIFCVACVYAVFFY</sequence>
<dbReference type="GO" id="GO:0045505">
    <property type="term" value="F:dynein intermediate chain binding"/>
    <property type="evidence" value="ECO:0007669"/>
    <property type="project" value="TreeGrafter"/>
</dbReference>
<reference evidence="3 4" key="1">
    <citation type="journal article" date="2021" name="J. Hered.">
        <title>A chromosome-level genome assembly of the parasitoid wasp, Cotesia glomerata (Hymenoptera: Braconidae).</title>
        <authorList>
            <person name="Pinto B.J."/>
            <person name="Weis J.J."/>
            <person name="Gamble T."/>
            <person name="Ode P.J."/>
            <person name="Paul R."/>
            <person name="Zaspel J.M."/>
        </authorList>
    </citation>
    <scope>NUCLEOTIDE SEQUENCE [LARGE SCALE GENOMIC DNA]</scope>
    <source>
        <strain evidence="3">CgM1</strain>
    </source>
</reference>
<dbReference type="Pfam" id="PF03645">
    <property type="entry name" value="Tctex-1"/>
    <property type="match status" value="1"/>
</dbReference>
<feature type="compositionally biased region" description="Polar residues" evidence="2">
    <location>
        <begin position="1"/>
        <end position="11"/>
    </location>
</feature>
<protein>
    <recommendedName>
        <fullName evidence="5">Tctex1 domain-containing protein 2</fullName>
    </recommendedName>
</protein>
<proteinExistence type="inferred from homology"/>
<dbReference type="AlphaFoldDB" id="A0AAV7J7K3"/>
<dbReference type="FunFam" id="3.30.1140.40:FF:000003">
    <property type="entry name" value="tctex1 domain-containing protein 2"/>
    <property type="match status" value="1"/>
</dbReference>
<dbReference type="GO" id="GO:0005737">
    <property type="term" value="C:cytoplasm"/>
    <property type="evidence" value="ECO:0007669"/>
    <property type="project" value="TreeGrafter"/>
</dbReference>
<name>A0AAV7J7K3_COTGL</name>
<dbReference type="EMBL" id="JAHXZJ010000001">
    <property type="protein sequence ID" value="KAH0569045.1"/>
    <property type="molecule type" value="Genomic_DNA"/>
</dbReference>
<evidence type="ECO:0000256" key="1">
    <source>
        <dbReference type="ARBA" id="ARBA00005361"/>
    </source>
</evidence>
<feature type="region of interest" description="Disordered" evidence="2">
    <location>
        <begin position="1"/>
        <end position="40"/>
    </location>
</feature>
<gene>
    <name evidence="3" type="ORF">KQX54_021751</name>
</gene>
<evidence type="ECO:0000256" key="2">
    <source>
        <dbReference type="SAM" id="MobiDB-lite"/>
    </source>
</evidence>
<dbReference type="CDD" id="cd21459">
    <property type="entry name" value="DLC-like_TCTEX1D2"/>
    <property type="match status" value="1"/>
</dbReference>
<organism evidence="3 4">
    <name type="scientific">Cotesia glomerata</name>
    <name type="common">Lepidopteran parasitic wasp</name>
    <name type="synonym">Apanteles glomeratus</name>
    <dbReference type="NCBI Taxonomy" id="32391"/>
    <lineage>
        <taxon>Eukaryota</taxon>
        <taxon>Metazoa</taxon>
        <taxon>Ecdysozoa</taxon>
        <taxon>Arthropoda</taxon>
        <taxon>Hexapoda</taxon>
        <taxon>Insecta</taxon>
        <taxon>Pterygota</taxon>
        <taxon>Neoptera</taxon>
        <taxon>Endopterygota</taxon>
        <taxon>Hymenoptera</taxon>
        <taxon>Apocrita</taxon>
        <taxon>Ichneumonoidea</taxon>
        <taxon>Braconidae</taxon>
        <taxon>Microgastrinae</taxon>
        <taxon>Cotesia</taxon>
    </lineage>
</organism>
<dbReference type="Gene3D" id="3.30.1140.40">
    <property type="entry name" value="Tctex-1"/>
    <property type="match status" value="1"/>
</dbReference>
<dbReference type="InterPro" id="IPR005334">
    <property type="entry name" value="Tctex-1-like"/>
</dbReference>
<dbReference type="InterPro" id="IPR038586">
    <property type="entry name" value="Tctex-1-like_sf"/>
</dbReference>
<dbReference type="GO" id="GO:0007018">
    <property type="term" value="P:microtubule-based movement"/>
    <property type="evidence" value="ECO:0007669"/>
    <property type="project" value="TreeGrafter"/>
</dbReference>
<dbReference type="PANTHER" id="PTHR21255:SF7">
    <property type="entry name" value="DYNEIN LIGHT CHAIN TCTEX-TYPE PROTEIN 2B"/>
    <property type="match status" value="1"/>
</dbReference>